<dbReference type="AlphaFoldDB" id="A0AAD9NGZ6"/>
<organism evidence="14 15">
    <name type="scientific">Paralvinella palmiformis</name>
    <dbReference type="NCBI Taxonomy" id="53620"/>
    <lineage>
        <taxon>Eukaryota</taxon>
        <taxon>Metazoa</taxon>
        <taxon>Spiralia</taxon>
        <taxon>Lophotrochozoa</taxon>
        <taxon>Annelida</taxon>
        <taxon>Polychaeta</taxon>
        <taxon>Sedentaria</taxon>
        <taxon>Canalipalpata</taxon>
        <taxon>Terebellida</taxon>
        <taxon>Terebelliformia</taxon>
        <taxon>Alvinellidae</taxon>
        <taxon>Paralvinella</taxon>
    </lineage>
</organism>
<dbReference type="EMBL" id="JAODUP010000022">
    <property type="protein sequence ID" value="KAK2167921.1"/>
    <property type="molecule type" value="Genomic_DNA"/>
</dbReference>
<evidence type="ECO:0000256" key="10">
    <source>
        <dbReference type="ARBA" id="ARBA00023180"/>
    </source>
</evidence>
<keyword evidence="7 12" id="KW-0472">Membrane</keyword>
<evidence type="ECO:0000313" key="14">
    <source>
        <dbReference type="EMBL" id="KAK2167921.1"/>
    </source>
</evidence>
<feature type="transmembrane region" description="Helical" evidence="12">
    <location>
        <begin position="300"/>
        <end position="321"/>
    </location>
</feature>
<proteinExistence type="inferred from homology"/>
<keyword evidence="5 12" id="KW-1133">Transmembrane helix</keyword>
<dbReference type="SUPFAM" id="SSF81321">
    <property type="entry name" value="Family A G protein-coupled receptor-like"/>
    <property type="match status" value="1"/>
</dbReference>
<evidence type="ECO:0000256" key="7">
    <source>
        <dbReference type="ARBA" id="ARBA00023136"/>
    </source>
</evidence>
<dbReference type="PANTHER" id="PTHR45695:SF23">
    <property type="entry name" value="GALANIN-LIKE G-PROTEIN COUPLED RECEPTOR NPR-9"/>
    <property type="match status" value="1"/>
</dbReference>
<evidence type="ECO:0000256" key="5">
    <source>
        <dbReference type="ARBA" id="ARBA00022989"/>
    </source>
</evidence>
<dbReference type="InterPro" id="IPR000276">
    <property type="entry name" value="GPCR_Rhodpsn"/>
</dbReference>
<dbReference type="Gene3D" id="1.20.1070.10">
    <property type="entry name" value="Rhodopsin 7-helix transmembrane proteins"/>
    <property type="match status" value="1"/>
</dbReference>
<keyword evidence="3" id="KW-1003">Cell membrane</keyword>
<dbReference type="Proteomes" id="UP001208570">
    <property type="component" value="Unassembled WGS sequence"/>
</dbReference>
<dbReference type="PRINTS" id="PR01012">
    <property type="entry name" value="NRPEPTIDEYR"/>
</dbReference>
<dbReference type="InterPro" id="IPR017452">
    <property type="entry name" value="GPCR_Rhodpsn_7TM"/>
</dbReference>
<evidence type="ECO:0000259" key="13">
    <source>
        <dbReference type="PROSITE" id="PS50262"/>
    </source>
</evidence>
<evidence type="ECO:0000256" key="1">
    <source>
        <dbReference type="ARBA" id="ARBA00004651"/>
    </source>
</evidence>
<reference evidence="14" key="1">
    <citation type="journal article" date="2023" name="Mol. Biol. Evol.">
        <title>Third-Generation Sequencing Reveals the Adaptive Role of the Epigenome in Three Deep-Sea Polychaetes.</title>
        <authorList>
            <person name="Perez M."/>
            <person name="Aroh O."/>
            <person name="Sun Y."/>
            <person name="Lan Y."/>
            <person name="Juniper S.K."/>
            <person name="Young C.R."/>
            <person name="Angers B."/>
            <person name="Qian P.Y."/>
        </authorList>
    </citation>
    <scope>NUCLEOTIDE SEQUENCE</scope>
    <source>
        <strain evidence="14">P08H-3</strain>
    </source>
</reference>
<keyword evidence="6" id="KW-0297">G-protein coupled receptor</keyword>
<keyword evidence="9" id="KW-0675">Receptor</keyword>
<comment type="subcellular location">
    <subcellularLocation>
        <location evidence="1">Cell membrane</location>
        <topology evidence="1">Multi-pass membrane protein</topology>
    </subcellularLocation>
</comment>
<feature type="domain" description="G-protein coupled receptors family 1 profile" evidence="13">
    <location>
        <begin position="64"/>
        <end position="318"/>
    </location>
</feature>
<comment type="similarity">
    <text evidence="2">Belongs to the G-protein coupled receptor 1 family.</text>
</comment>
<feature type="transmembrane region" description="Helical" evidence="12">
    <location>
        <begin position="263"/>
        <end position="280"/>
    </location>
</feature>
<accession>A0AAD9NGZ6</accession>
<dbReference type="SMART" id="SM01381">
    <property type="entry name" value="7TM_GPCR_Srsx"/>
    <property type="match status" value="1"/>
</dbReference>
<dbReference type="Pfam" id="PF00001">
    <property type="entry name" value="7tm_1"/>
    <property type="match status" value="1"/>
</dbReference>
<dbReference type="PROSITE" id="PS50262">
    <property type="entry name" value="G_PROTEIN_RECEP_F1_2"/>
    <property type="match status" value="1"/>
</dbReference>
<gene>
    <name evidence="14" type="ORF">LSH36_22g04049</name>
</gene>
<evidence type="ECO:0000256" key="8">
    <source>
        <dbReference type="ARBA" id="ARBA00023157"/>
    </source>
</evidence>
<feature type="transmembrane region" description="Helical" evidence="12">
    <location>
        <begin position="48"/>
        <end position="73"/>
    </location>
</feature>
<dbReference type="InterPro" id="IPR000611">
    <property type="entry name" value="NPY_rcpt"/>
</dbReference>
<keyword evidence="11" id="KW-0807">Transducer</keyword>
<sequence>MPVEYLDTTGSGRINSDFYLPATGYNGSKHDSVDIYRETAQTAAAYQVALPIIFGSIITIGIVGNVLVVCVIATTRKLRTVTNYLLLNLAMADILFLLLCGPLTVVHYALMQWPLGDSLCRMIQYFLYVTCYVTIYTLVTVAAVRYTLVVKGSVSPYVTNTSYTIYVIFLIWFVSLLINIPVPLTYGVNSNNDNVTECVISCQVNGQTFFSLFFGFAYVIPLAIIGTFYVILVRHLAAERRHSMVRQANGSGSKEKSGHVTRVLACVVVVFTVCWLPLHIHLLWGSFGHLPASFGYKMSLIVWHSLVFLNSALNPIIYSFVSAEFREAFLGICNPRLRTQTASFSGSGSRGVLIKS</sequence>
<feature type="transmembrane region" description="Helical" evidence="12">
    <location>
        <begin position="122"/>
        <end position="144"/>
    </location>
</feature>
<keyword evidence="8" id="KW-1015">Disulfide bond</keyword>
<name>A0AAD9NGZ6_9ANNE</name>
<evidence type="ECO:0000256" key="3">
    <source>
        <dbReference type="ARBA" id="ARBA00022475"/>
    </source>
</evidence>
<keyword evidence="15" id="KW-1185">Reference proteome</keyword>
<comment type="caution">
    <text evidence="14">The sequence shown here is derived from an EMBL/GenBank/DDBJ whole genome shotgun (WGS) entry which is preliminary data.</text>
</comment>
<keyword evidence="4 12" id="KW-0812">Transmembrane</keyword>
<evidence type="ECO:0000256" key="11">
    <source>
        <dbReference type="ARBA" id="ARBA00023224"/>
    </source>
</evidence>
<feature type="transmembrane region" description="Helical" evidence="12">
    <location>
        <begin position="208"/>
        <end position="232"/>
    </location>
</feature>
<feature type="transmembrane region" description="Helical" evidence="12">
    <location>
        <begin position="165"/>
        <end position="188"/>
    </location>
</feature>
<evidence type="ECO:0000256" key="4">
    <source>
        <dbReference type="ARBA" id="ARBA00022692"/>
    </source>
</evidence>
<feature type="transmembrane region" description="Helical" evidence="12">
    <location>
        <begin position="85"/>
        <end position="110"/>
    </location>
</feature>
<evidence type="ECO:0000256" key="6">
    <source>
        <dbReference type="ARBA" id="ARBA00023040"/>
    </source>
</evidence>
<evidence type="ECO:0000256" key="9">
    <source>
        <dbReference type="ARBA" id="ARBA00023170"/>
    </source>
</evidence>
<evidence type="ECO:0000313" key="15">
    <source>
        <dbReference type="Proteomes" id="UP001208570"/>
    </source>
</evidence>
<protein>
    <recommendedName>
        <fullName evidence="13">G-protein coupled receptors family 1 profile domain-containing protein</fullName>
    </recommendedName>
</protein>
<dbReference type="PRINTS" id="PR00237">
    <property type="entry name" value="GPCRRHODOPSN"/>
</dbReference>
<dbReference type="GO" id="GO:0004983">
    <property type="term" value="F:neuropeptide Y receptor activity"/>
    <property type="evidence" value="ECO:0007669"/>
    <property type="project" value="InterPro"/>
</dbReference>
<dbReference type="GO" id="GO:0005886">
    <property type="term" value="C:plasma membrane"/>
    <property type="evidence" value="ECO:0007669"/>
    <property type="project" value="UniProtKB-SubCell"/>
</dbReference>
<dbReference type="PANTHER" id="PTHR45695">
    <property type="entry name" value="LEUCOKININ RECEPTOR-RELATED"/>
    <property type="match status" value="1"/>
</dbReference>
<keyword evidence="10" id="KW-0325">Glycoprotein</keyword>
<evidence type="ECO:0000256" key="12">
    <source>
        <dbReference type="SAM" id="Phobius"/>
    </source>
</evidence>
<evidence type="ECO:0000256" key="2">
    <source>
        <dbReference type="ARBA" id="ARBA00010663"/>
    </source>
</evidence>